<dbReference type="AlphaFoldDB" id="A0A5A9W7B6"/>
<keyword evidence="4 5" id="KW-0975">Bacterial flagellum</keyword>
<dbReference type="GO" id="GO:0071973">
    <property type="term" value="P:bacterial-type flagellum-dependent cell motility"/>
    <property type="evidence" value="ECO:0007669"/>
    <property type="project" value="InterPro"/>
</dbReference>
<dbReference type="HAMAP" id="MF_00724">
    <property type="entry name" value="FliE"/>
    <property type="match status" value="1"/>
</dbReference>
<proteinExistence type="inferred from homology"/>
<name>A0A5A9W7B6_9GAMM</name>
<keyword evidence="6" id="KW-0282">Flagellum</keyword>
<dbReference type="InterPro" id="IPR001624">
    <property type="entry name" value="FliE"/>
</dbReference>
<evidence type="ECO:0000313" key="6">
    <source>
        <dbReference type="EMBL" id="KAA0876612.1"/>
    </source>
</evidence>
<dbReference type="PRINTS" id="PR01006">
    <property type="entry name" value="FLGHOOKFLIE"/>
</dbReference>
<dbReference type="PANTHER" id="PTHR34653:SF1">
    <property type="entry name" value="FLAGELLAR HOOK-BASAL BODY COMPLEX PROTEIN FLIE"/>
    <property type="match status" value="1"/>
</dbReference>
<dbReference type="RefSeq" id="WP_149389862.1">
    <property type="nucleotide sequence ID" value="NZ_SMRS01000001.1"/>
</dbReference>
<gene>
    <name evidence="5 6" type="primary">fliE</name>
    <name evidence="6" type="ORF">E1H14_02520</name>
</gene>
<dbReference type="EMBL" id="SMRS01000001">
    <property type="protein sequence ID" value="KAA0876612.1"/>
    <property type="molecule type" value="Genomic_DNA"/>
</dbReference>
<keyword evidence="6" id="KW-0966">Cell projection</keyword>
<evidence type="ECO:0000256" key="4">
    <source>
        <dbReference type="ARBA" id="ARBA00023143"/>
    </source>
</evidence>
<dbReference type="OrthoDB" id="8909229at2"/>
<dbReference type="NCBIfam" id="TIGR00205">
    <property type="entry name" value="fliE"/>
    <property type="match status" value="1"/>
</dbReference>
<organism evidence="6 7">
    <name type="scientific">Nitrincola tapanii</name>
    <dbReference type="NCBI Taxonomy" id="1708751"/>
    <lineage>
        <taxon>Bacteria</taxon>
        <taxon>Pseudomonadati</taxon>
        <taxon>Pseudomonadota</taxon>
        <taxon>Gammaproteobacteria</taxon>
        <taxon>Oceanospirillales</taxon>
        <taxon>Oceanospirillaceae</taxon>
        <taxon>Nitrincola</taxon>
    </lineage>
</organism>
<dbReference type="Pfam" id="PF02049">
    <property type="entry name" value="FliE"/>
    <property type="match status" value="1"/>
</dbReference>
<dbReference type="Proteomes" id="UP000325302">
    <property type="component" value="Unassembled WGS sequence"/>
</dbReference>
<accession>A0A5A9W7B6</accession>
<keyword evidence="6" id="KW-0969">Cilium</keyword>
<evidence type="ECO:0000256" key="5">
    <source>
        <dbReference type="HAMAP-Rule" id="MF_00724"/>
    </source>
</evidence>
<dbReference type="GO" id="GO:0003774">
    <property type="term" value="F:cytoskeletal motor activity"/>
    <property type="evidence" value="ECO:0007669"/>
    <property type="project" value="InterPro"/>
</dbReference>
<evidence type="ECO:0000256" key="3">
    <source>
        <dbReference type="ARBA" id="ARBA00018024"/>
    </source>
</evidence>
<reference evidence="6 7" key="1">
    <citation type="submission" date="2019-03" db="EMBL/GenBank/DDBJ databases">
        <title>Nitrincola sp. nov. isolated from an Indian soda lake.</title>
        <authorList>
            <person name="Joshi A."/>
            <person name="Thite S.V."/>
            <person name="Joseph N."/>
            <person name="Dhotre D."/>
            <person name="Moorthy M."/>
            <person name="Shouche Y.S."/>
        </authorList>
    </citation>
    <scope>NUCLEOTIDE SEQUENCE [LARGE SCALE GENOMIC DNA]</scope>
    <source>
        <strain evidence="6 7">MEB193</strain>
    </source>
</reference>
<sequence>MIERADISSLLSQMRSLRAEMQSGVRQVELPSLQGALPGPGGITQADKNSFATLLKSAVNSVNEQQKSANHLREAYERGDAGVDLPQVMIQAQKASVSFEAMTQVRNRLVSAYEDISKMPI</sequence>
<evidence type="ECO:0000256" key="1">
    <source>
        <dbReference type="ARBA" id="ARBA00004117"/>
    </source>
</evidence>
<comment type="subcellular location">
    <subcellularLocation>
        <location evidence="1 5">Bacterial flagellum basal body</location>
    </subcellularLocation>
</comment>
<evidence type="ECO:0000256" key="2">
    <source>
        <dbReference type="ARBA" id="ARBA00009272"/>
    </source>
</evidence>
<dbReference type="PANTHER" id="PTHR34653">
    <property type="match status" value="1"/>
</dbReference>
<dbReference type="GO" id="GO:0009425">
    <property type="term" value="C:bacterial-type flagellum basal body"/>
    <property type="evidence" value="ECO:0007669"/>
    <property type="project" value="UniProtKB-SubCell"/>
</dbReference>
<protein>
    <recommendedName>
        <fullName evidence="3 5">Flagellar hook-basal body complex protein FliE</fullName>
    </recommendedName>
</protein>
<comment type="caution">
    <text evidence="6">The sequence shown here is derived from an EMBL/GenBank/DDBJ whole genome shotgun (WGS) entry which is preliminary data.</text>
</comment>
<evidence type="ECO:0000313" key="7">
    <source>
        <dbReference type="Proteomes" id="UP000325302"/>
    </source>
</evidence>
<comment type="similarity">
    <text evidence="2 5">Belongs to the FliE family.</text>
</comment>
<dbReference type="GO" id="GO:0005198">
    <property type="term" value="F:structural molecule activity"/>
    <property type="evidence" value="ECO:0007669"/>
    <property type="project" value="UniProtKB-UniRule"/>
</dbReference>
<keyword evidence="7" id="KW-1185">Reference proteome</keyword>